<evidence type="ECO:0000313" key="2">
    <source>
        <dbReference type="Proteomes" id="UP000077755"/>
    </source>
</evidence>
<gene>
    <name evidence="1" type="ORF">DCAR_0104249</name>
</gene>
<protein>
    <submittedName>
        <fullName evidence="1">Uncharacterized protein</fullName>
    </submittedName>
</protein>
<organism evidence="1 2">
    <name type="scientific">Daucus carota subsp. sativus</name>
    <name type="common">Carrot</name>
    <dbReference type="NCBI Taxonomy" id="79200"/>
    <lineage>
        <taxon>Eukaryota</taxon>
        <taxon>Viridiplantae</taxon>
        <taxon>Streptophyta</taxon>
        <taxon>Embryophyta</taxon>
        <taxon>Tracheophyta</taxon>
        <taxon>Spermatophyta</taxon>
        <taxon>Magnoliopsida</taxon>
        <taxon>eudicotyledons</taxon>
        <taxon>Gunneridae</taxon>
        <taxon>Pentapetalae</taxon>
        <taxon>asterids</taxon>
        <taxon>campanulids</taxon>
        <taxon>Apiales</taxon>
        <taxon>Apiaceae</taxon>
        <taxon>Apioideae</taxon>
        <taxon>Scandiceae</taxon>
        <taxon>Daucinae</taxon>
        <taxon>Daucus</taxon>
        <taxon>Daucus sect. Daucus</taxon>
    </lineage>
</organism>
<proteinExistence type="predicted"/>
<dbReference type="EMBL" id="CP093343">
    <property type="protein sequence ID" value="WOG85062.1"/>
    <property type="molecule type" value="Genomic_DNA"/>
</dbReference>
<name>A0A166IP15_DAUCS</name>
<reference evidence="1" key="2">
    <citation type="submission" date="2022-03" db="EMBL/GenBank/DDBJ databases">
        <title>Draft title - Genomic analysis of global carrot germplasm unveils the trajectory of domestication and the origin of high carotenoid orange carrot.</title>
        <authorList>
            <person name="Iorizzo M."/>
            <person name="Ellison S."/>
            <person name="Senalik D."/>
            <person name="Macko-Podgorni A."/>
            <person name="Grzebelus D."/>
            <person name="Bostan H."/>
            <person name="Rolling W."/>
            <person name="Curaba J."/>
            <person name="Simon P."/>
        </authorList>
    </citation>
    <scope>NUCLEOTIDE SEQUENCE</scope>
    <source>
        <tissue evidence="1">Leaf</tissue>
    </source>
</reference>
<dbReference type="Gramene" id="KZN11332">
    <property type="protein sequence ID" value="KZN11332"/>
    <property type="gene ID" value="DCAR_003988"/>
</dbReference>
<dbReference type="AlphaFoldDB" id="A0A166IP15"/>
<sequence length="86" mass="9168">MASSRALLALLLILGFSFSSARCRKVLSIHEGVYVHPLPGKPAATPTPSKRGHAFIMNQNLVDQQLKSIGKRHDQSVPSPGAGHGN</sequence>
<reference evidence="1" key="1">
    <citation type="journal article" date="2016" name="Nat. Genet.">
        <title>A high-quality carrot genome assembly provides new insights into carotenoid accumulation and asterid genome evolution.</title>
        <authorList>
            <person name="Iorizzo M."/>
            <person name="Ellison S."/>
            <person name="Senalik D."/>
            <person name="Zeng P."/>
            <person name="Satapoomin P."/>
            <person name="Huang J."/>
            <person name="Bowman M."/>
            <person name="Iovene M."/>
            <person name="Sanseverino W."/>
            <person name="Cavagnaro P."/>
            <person name="Yildiz M."/>
            <person name="Macko-Podgorni A."/>
            <person name="Moranska E."/>
            <person name="Grzebelus E."/>
            <person name="Grzebelus D."/>
            <person name="Ashrafi H."/>
            <person name="Zheng Z."/>
            <person name="Cheng S."/>
            <person name="Spooner D."/>
            <person name="Van Deynze A."/>
            <person name="Simon P."/>
        </authorList>
    </citation>
    <scope>NUCLEOTIDE SEQUENCE</scope>
    <source>
        <tissue evidence="1">Leaf</tissue>
    </source>
</reference>
<dbReference type="Proteomes" id="UP000077755">
    <property type="component" value="Chromosome 1"/>
</dbReference>
<keyword evidence="2" id="KW-1185">Reference proteome</keyword>
<accession>A0A166IP15</accession>
<evidence type="ECO:0000313" key="1">
    <source>
        <dbReference type="EMBL" id="WOG85062.1"/>
    </source>
</evidence>